<dbReference type="AlphaFoldDB" id="A0A1T5G593"/>
<dbReference type="OrthoDB" id="3697643at2"/>
<dbReference type="SUPFAM" id="SSF55961">
    <property type="entry name" value="Bet v1-like"/>
    <property type="match status" value="1"/>
</dbReference>
<evidence type="ECO:0000313" key="2">
    <source>
        <dbReference type="Proteomes" id="UP000189818"/>
    </source>
</evidence>
<protein>
    <recommendedName>
        <fullName evidence="3">DUF1857 family protein</fullName>
    </recommendedName>
</protein>
<evidence type="ECO:0008006" key="3">
    <source>
        <dbReference type="Google" id="ProtNLM"/>
    </source>
</evidence>
<dbReference type="InterPro" id="IPR023393">
    <property type="entry name" value="START-like_dom_sf"/>
</dbReference>
<dbReference type="Pfam" id="PF08982">
    <property type="entry name" value="AtaL"/>
    <property type="match status" value="1"/>
</dbReference>
<dbReference type="InterPro" id="IPR015075">
    <property type="entry name" value="AtaL"/>
</dbReference>
<sequence>MYMLSHAIPVNPDGIEPKLTREQVWRGLEMKAENAIPFVNGMTQCDLIERKDNVILREITFAGMQSKELITLFAPVKVQFERQDGTGWIDNVISDSDDGLLLSFTFGIRFPGIAEGSPEESAKGDSMRGAYVGAVGATLSRVRQMVADGEL</sequence>
<evidence type="ECO:0000313" key="1">
    <source>
        <dbReference type="EMBL" id="SKC03610.1"/>
    </source>
</evidence>
<organism evidence="1 2">
    <name type="scientific">Rhizorhabdus histidinilytica</name>
    <dbReference type="NCBI Taxonomy" id="439228"/>
    <lineage>
        <taxon>Bacteria</taxon>
        <taxon>Pseudomonadati</taxon>
        <taxon>Pseudomonadota</taxon>
        <taxon>Alphaproteobacteria</taxon>
        <taxon>Sphingomonadales</taxon>
        <taxon>Sphingomonadaceae</taxon>
        <taxon>Rhizorhabdus</taxon>
    </lineage>
</organism>
<name>A0A1T5G593_9SPHN</name>
<dbReference type="EMBL" id="FUYM01000012">
    <property type="protein sequence ID" value="SKC03610.1"/>
    <property type="molecule type" value="Genomic_DNA"/>
</dbReference>
<dbReference type="Gene3D" id="3.30.530.20">
    <property type="match status" value="1"/>
</dbReference>
<accession>A0A1T5G593</accession>
<reference evidence="2" key="1">
    <citation type="submission" date="2017-02" db="EMBL/GenBank/DDBJ databases">
        <authorList>
            <person name="Varghese N."/>
            <person name="Submissions S."/>
        </authorList>
    </citation>
    <scope>NUCLEOTIDE SEQUENCE [LARGE SCALE GENOMIC DNA]</scope>
    <source>
        <strain evidence="2">UM2</strain>
    </source>
</reference>
<keyword evidence="2" id="KW-1185">Reference proteome</keyword>
<dbReference type="RefSeq" id="WP_079650233.1">
    <property type="nucleotide sequence ID" value="NZ_FUYM01000012.1"/>
</dbReference>
<gene>
    <name evidence="1" type="ORF">SAMN06295920_11217</name>
</gene>
<proteinExistence type="predicted"/>
<dbReference type="STRING" id="439228.SAMN06295920_11217"/>
<dbReference type="Proteomes" id="UP000189818">
    <property type="component" value="Unassembled WGS sequence"/>
</dbReference>